<evidence type="ECO:0000313" key="1">
    <source>
        <dbReference type="EMBL" id="KAH7909224.1"/>
    </source>
</evidence>
<accession>A0ACB8A7J1</accession>
<keyword evidence="2" id="KW-1185">Reference proteome</keyword>
<sequence>MSSNKMPSTTFDALALPSSLVTLRTSLKAKMRTSPLLDHSSSRVLVKKRRAPSPYPSKRPRNFMTSIFATSTNDAPRRNSVGEGRYSHSSDQESYRRSRCESAHGNPAITSGRLAVGTKILERFGPSEDDGADVVPVRTPQLSFVPLAPPSYHRRRSDIPLSAVPPRVIVLCSDHHREACIPCRELESSEPLPFPF</sequence>
<proteinExistence type="predicted"/>
<dbReference type="EMBL" id="MU267772">
    <property type="protein sequence ID" value="KAH7909224.1"/>
    <property type="molecule type" value="Genomic_DNA"/>
</dbReference>
<gene>
    <name evidence="1" type="ORF">BJ138DRAFT_256582</name>
</gene>
<name>A0ACB8A7J1_9AGAM</name>
<comment type="caution">
    <text evidence="1">The sequence shown here is derived from an EMBL/GenBank/DDBJ whole genome shotgun (WGS) entry which is preliminary data.</text>
</comment>
<dbReference type="Proteomes" id="UP000790377">
    <property type="component" value="Unassembled WGS sequence"/>
</dbReference>
<protein>
    <submittedName>
        <fullName evidence="1">Uncharacterized protein</fullName>
    </submittedName>
</protein>
<evidence type="ECO:0000313" key="2">
    <source>
        <dbReference type="Proteomes" id="UP000790377"/>
    </source>
</evidence>
<organism evidence="1 2">
    <name type="scientific">Hygrophoropsis aurantiaca</name>
    <dbReference type="NCBI Taxonomy" id="72124"/>
    <lineage>
        <taxon>Eukaryota</taxon>
        <taxon>Fungi</taxon>
        <taxon>Dikarya</taxon>
        <taxon>Basidiomycota</taxon>
        <taxon>Agaricomycotina</taxon>
        <taxon>Agaricomycetes</taxon>
        <taxon>Agaricomycetidae</taxon>
        <taxon>Boletales</taxon>
        <taxon>Coniophorineae</taxon>
        <taxon>Hygrophoropsidaceae</taxon>
        <taxon>Hygrophoropsis</taxon>
    </lineage>
</organism>
<reference evidence="1" key="1">
    <citation type="journal article" date="2021" name="New Phytol.">
        <title>Evolutionary innovations through gain and loss of genes in the ectomycorrhizal Boletales.</title>
        <authorList>
            <person name="Wu G."/>
            <person name="Miyauchi S."/>
            <person name="Morin E."/>
            <person name="Kuo A."/>
            <person name="Drula E."/>
            <person name="Varga T."/>
            <person name="Kohler A."/>
            <person name="Feng B."/>
            <person name="Cao Y."/>
            <person name="Lipzen A."/>
            <person name="Daum C."/>
            <person name="Hundley H."/>
            <person name="Pangilinan J."/>
            <person name="Johnson J."/>
            <person name="Barry K."/>
            <person name="LaButti K."/>
            <person name="Ng V."/>
            <person name="Ahrendt S."/>
            <person name="Min B."/>
            <person name="Choi I.G."/>
            <person name="Park H."/>
            <person name="Plett J.M."/>
            <person name="Magnuson J."/>
            <person name="Spatafora J.W."/>
            <person name="Nagy L.G."/>
            <person name="Henrissat B."/>
            <person name="Grigoriev I.V."/>
            <person name="Yang Z.L."/>
            <person name="Xu J."/>
            <person name="Martin F.M."/>
        </authorList>
    </citation>
    <scope>NUCLEOTIDE SEQUENCE</scope>
    <source>
        <strain evidence="1">ATCC 28755</strain>
    </source>
</reference>